<evidence type="ECO:0000313" key="2">
    <source>
        <dbReference type="EMBL" id="OAS16739.1"/>
    </source>
</evidence>
<accession>A0A198A5I4</accession>
<keyword evidence="1" id="KW-1133">Transmembrane helix</keyword>
<organism evidence="2 3">
    <name type="scientific">Paenibacillus oryzisoli</name>
    <dbReference type="NCBI Taxonomy" id="1850517"/>
    <lineage>
        <taxon>Bacteria</taxon>
        <taxon>Bacillati</taxon>
        <taxon>Bacillota</taxon>
        <taxon>Bacilli</taxon>
        <taxon>Bacillales</taxon>
        <taxon>Paenibacillaceae</taxon>
        <taxon>Paenibacillus</taxon>
    </lineage>
</organism>
<sequence length="115" mass="12760">MNQLPPHLVPHGTAIYNTLQQIAGGIGIALFVGIMSSGANRYLHRSLDPVAFEDKPQSIVAGLQTVFGIECILSILVLVLGWFINGRLGAPISLKRKNPKTWCLRVLKHLFRRYL</sequence>
<name>A0A198A5I4_9BACL</name>
<proteinExistence type="predicted"/>
<evidence type="ECO:0000313" key="3">
    <source>
        <dbReference type="Proteomes" id="UP000078454"/>
    </source>
</evidence>
<dbReference type="InterPro" id="IPR036259">
    <property type="entry name" value="MFS_trans_sf"/>
</dbReference>
<dbReference type="SUPFAM" id="SSF103473">
    <property type="entry name" value="MFS general substrate transporter"/>
    <property type="match status" value="1"/>
</dbReference>
<dbReference type="EMBL" id="LYPB01000074">
    <property type="protein sequence ID" value="OAS16739.1"/>
    <property type="molecule type" value="Genomic_DNA"/>
</dbReference>
<evidence type="ECO:0000256" key="1">
    <source>
        <dbReference type="SAM" id="Phobius"/>
    </source>
</evidence>
<feature type="transmembrane region" description="Helical" evidence="1">
    <location>
        <begin position="20"/>
        <end position="39"/>
    </location>
</feature>
<dbReference type="Proteomes" id="UP000078454">
    <property type="component" value="Unassembled WGS sequence"/>
</dbReference>
<keyword evidence="1" id="KW-0472">Membrane</keyword>
<dbReference type="AlphaFoldDB" id="A0A198A5I4"/>
<protein>
    <submittedName>
        <fullName evidence="2">Uncharacterized protein</fullName>
    </submittedName>
</protein>
<dbReference type="STRING" id="1850517.A8708_07690"/>
<gene>
    <name evidence="2" type="ORF">A8708_07690</name>
</gene>
<keyword evidence="3" id="KW-1185">Reference proteome</keyword>
<reference evidence="2 3" key="1">
    <citation type="submission" date="2016-05" db="EMBL/GenBank/DDBJ databases">
        <title>Paenibacillus sp. 1ZS3-15 nov., isolated from the rhizosphere soil.</title>
        <authorList>
            <person name="Zhang X.X."/>
            <person name="Zhang J."/>
        </authorList>
    </citation>
    <scope>NUCLEOTIDE SEQUENCE [LARGE SCALE GENOMIC DNA]</scope>
    <source>
        <strain evidence="2 3">1ZS3-15</strain>
    </source>
</reference>
<feature type="transmembrane region" description="Helical" evidence="1">
    <location>
        <begin position="59"/>
        <end position="84"/>
    </location>
</feature>
<dbReference type="RefSeq" id="WP_068666906.1">
    <property type="nucleotide sequence ID" value="NZ_LYPB01000074.1"/>
</dbReference>
<comment type="caution">
    <text evidence="2">The sequence shown here is derived from an EMBL/GenBank/DDBJ whole genome shotgun (WGS) entry which is preliminary data.</text>
</comment>
<keyword evidence="1" id="KW-0812">Transmembrane</keyword>